<evidence type="ECO:0000313" key="6">
    <source>
        <dbReference type="EMBL" id="APY85765.1"/>
    </source>
</evidence>
<evidence type="ECO:0000256" key="4">
    <source>
        <dbReference type="ARBA" id="ARBA00023163"/>
    </source>
</evidence>
<dbReference type="EMBL" id="CP015588">
    <property type="protein sequence ID" value="APY85765.1"/>
    <property type="molecule type" value="Genomic_DNA"/>
</dbReference>
<dbReference type="Pfam" id="PF03466">
    <property type="entry name" value="LysR_substrate"/>
    <property type="match status" value="1"/>
</dbReference>
<dbReference type="PROSITE" id="PS50931">
    <property type="entry name" value="HTH_LYSR"/>
    <property type="match status" value="1"/>
</dbReference>
<dbReference type="Gene3D" id="1.10.10.10">
    <property type="entry name" value="Winged helix-like DNA-binding domain superfamily/Winged helix DNA-binding domain"/>
    <property type="match status" value="1"/>
</dbReference>
<reference evidence="6 7" key="1">
    <citation type="submission" date="2016-05" db="EMBL/GenBank/DDBJ databases">
        <authorList>
            <person name="Gu J."/>
        </authorList>
    </citation>
    <scope>NUCLEOTIDE SEQUENCE [LARGE SCALE GENOMIC DNA]</scope>
    <source>
        <strain evidence="6 7">ACCC40021</strain>
    </source>
</reference>
<proteinExistence type="inferred from homology"/>
<dbReference type="SUPFAM" id="SSF53850">
    <property type="entry name" value="Periplasmic binding protein-like II"/>
    <property type="match status" value="1"/>
</dbReference>
<keyword evidence="7" id="KW-1185">Reference proteome</keyword>
<organism evidence="6 7">
    <name type="scientific">Streptomyces alfalfae</name>
    <dbReference type="NCBI Taxonomy" id="1642299"/>
    <lineage>
        <taxon>Bacteria</taxon>
        <taxon>Bacillati</taxon>
        <taxon>Actinomycetota</taxon>
        <taxon>Actinomycetes</taxon>
        <taxon>Kitasatosporales</taxon>
        <taxon>Streptomycetaceae</taxon>
        <taxon>Streptomyces</taxon>
    </lineage>
</organism>
<comment type="similarity">
    <text evidence="1">Belongs to the LysR transcriptional regulatory family.</text>
</comment>
<keyword evidence="3" id="KW-0238">DNA-binding</keyword>
<feature type="domain" description="HTH lysR-type" evidence="5">
    <location>
        <begin position="1"/>
        <end position="56"/>
    </location>
</feature>
<evidence type="ECO:0000256" key="2">
    <source>
        <dbReference type="ARBA" id="ARBA00023015"/>
    </source>
</evidence>
<dbReference type="InterPro" id="IPR005119">
    <property type="entry name" value="LysR_subst-bd"/>
</dbReference>
<evidence type="ECO:0000256" key="1">
    <source>
        <dbReference type="ARBA" id="ARBA00009437"/>
    </source>
</evidence>
<dbReference type="RefSeq" id="WP_076683986.1">
    <property type="nucleotide sequence ID" value="NZ_CP015588.1"/>
</dbReference>
<accession>A0ABM6GPB6</accession>
<evidence type="ECO:0000259" key="5">
    <source>
        <dbReference type="PROSITE" id="PS50931"/>
    </source>
</evidence>
<keyword evidence="2" id="KW-0805">Transcription regulation</keyword>
<dbReference type="InterPro" id="IPR036388">
    <property type="entry name" value="WH-like_DNA-bd_sf"/>
</dbReference>
<dbReference type="PRINTS" id="PR00039">
    <property type="entry name" value="HTHLYSR"/>
</dbReference>
<dbReference type="InterPro" id="IPR036390">
    <property type="entry name" value="WH_DNA-bd_sf"/>
</dbReference>
<name>A0ABM6GPB6_9ACTN</name>
<dbReference type="SUPFAM" id="SSF46785">
    <property type="entry name" value="Winged helix' DNA-binding domain"/>
    <property type="match status" value="1"/>
</dbReference>
<dbReference type="PANTHER" id="PTHR30346:SF29">
    <property type="entry name" value="LYSR SUBSTRATE-BINDING"/>
    <property type="match status" value="1"/>
</dbReference>
<keyword evidence="4" id="KW-0804">Transcription</keyword>
<dbReference type="Pfam" id="PF00126">
    <property type="entry name" value="HTH_1"/>
    <property type="match status" value="1"/>
</dbReference>
<protein>
    <submittedName>
        <fullName evidence="6">LysR family transcriptional regulator</fullName>
    </submittedName>
</protein>
<dbReference type="Proteomes" id="UP000187191">
    <property type="component" value="Chromosome"/>
</dbReference>
<gene>
    <name evidence="6" type="ORF">A7J05_08610</name>
</gene>
<evidence type="ECO:0000313" key="7">
    <source>
        <dbReference type="Proteomes" id="UP000187191"/>
    </source>
</evidence>
<evidence type="ECO:0000256" key="3">
    <source>
        <dbReference type="ARBA" id="ARBA00023125"/>
    </source>
</evidence>
<sequence>MDPHLLRTYVTVARLASFSEAARELGYTQSAVSQHIAALEQDLKTALLTRRPVAPTAAGARLLEHARPLLLRLEAARAEVVRIAATPAQGLTLAVTATALDRRTAGALPHAGVTLTVLPRDEVPAAVASGAADLGLVDGLAAPSDPLNLPDVAPLTARGVAEEPVAVLLPEGHPLASRDGLRLGDLVDARWLDAPGAALPLDRLRTANGSAGFRPTLRYDGADLRTLATLAAAGHGLALLPLSAARAAAGTVAVPLTAPRVVHRTELLHAGALRGAAAELAARLDVTRS</sequence>
<dbReference type="PANTHER" id="PTHR30346">
    <property type="entry name" value="TRANSCRIPTIONAL DUAL REGULATOR HCAR-RELATED"/>
    <property type="match status" value="1"/>
</dbReference>
<dbReference type="InterPro" id="IPR000847">
    <property type="entry name" value="LysR_HTH_N"/>
</dbReference>
<dbReference type="Gene3D" id="3.40.190.290">
    <property type="match status" value="1"/>
</dbReference>